<reference evidence="1 2" key="1">
    <citation type="submission" date="2021-01" db="EMBL/GenBank/DDBJ databases">
        <title>Evidence that Capnocytophaga endodontalis is a later homotypic synonym for Capnocytophaga genospecies AHN8471, and request for opinion on proposed recognition of strain AHN8471 as type strain of the species.</title>
        <authorList>
            <person name="Nicholson A.C."/>
            <person name="Hopper C.L."/>
            <person name="Gulvik C.A."/>
            <person name="Mcquiston J.R."/>
            <person name="Lau E.F."/>
        </authorList>
    </citation>
    <scope>NUCLEOTIDE SEQUENCE [LARGE SCALE GENOMIC DNA]</scope>
    <source>
        <strain evidence="1 2">AHN9576</strain>
    </source>
</reference>
<keyword evidence="2" id="KW-1185">Reference proteome</keyword>
<proteinExistence type="predicted"/>
<protein>
    <recommendedName>
        <fullName evidence="3">Phage protein</fullName>
    </recommendedName>
</protein>
<dbReference type="RefSeq" id="WP_203094406.1">
    <property type="nucleotide sequence ID" value="NZ_JAESPH010000022.1"/>
</dbReference>
<evidence type="ECO:0000313" key="2">
    <source>
        <dbReference type="Proteomes" id="UP000603506"/>
    </source>
</evidence>
<organism evidence="1 2">
    <name type="scientific">Capnocytophaga genosp. AHN8471</name>
    <dbReference type="NCBI Taxonomy" id="327574"/>
    <lineage>
        <taxon>Bacteria</taxon>
        <taxon>Pseudomonadati</taxon>
        <taxon>Bacteroidota</taxon>
        <taxon>Flavobacteriia</taxon>
        <taxon>Flavobacteriales</taxon>
        <taxon>Flavobacteriaceae</taxon>
        <taxon>Capnocytophaga</taxon>
    </lineage>
</organism>
<comment type="caution">
    <text evidence="1">The sequence shown here is derived from an EMBL/GenBank/DDBJ whole genome shotgun (WGS) entry which is preliminary data.</text>
</comment>
<gene>
    <name evidence="1" type="ORF">JNB19_02580</name>
</gene>
<dbReference type="Proteomes" id="UP000603506">
    <property type="component" value="Unassembled WGS sequence"/>
</dbReference>
<dbReference type="EMBL" id="JAEUAH010000002">
    <property type="protein sequence ID" value="MBM0649652.1"/>
    <property type="molecule type" value="Genomic_DNA"/>
</dbReference>
<evidence type="ECO:0000313" key="1">
    <source>
        <dbReference type="EMBL" id="MBM0649652.1"/>
    </source>
</evidence>
<accession>A0ABS1YTS5</accession>
<evidence type="ECO:0008006" key="3">
    <source>
        <dbReference type="Google" id="ProtNLM"/>
    </source>
</evidence>
<sequence length="104" mass="12162">MKDLFNKLEERNGDYSVSELMPIADDLAAQIVSLDPRIIEVDKQWSGYGTWKSKGWANKSYFGDELASIIVKALNGKITHDEDYEFDLKDFEEPIKERIYEYLY</sequence>
<name>A0ABS1YTS5_9FLAO</name>